<gene>
    <name evidence="3" type="ORF">SLS59_004237</name>
</gene>
<proteinExistence type="predicted"/>
<dbReference type="EMBL" id="JAKIXB020000012">
    <property type="protein sequence ID" value="KAL1603143.1"/>
    <property type="molecule type" value="Genomic_DNA"/>
</dbReference>
<feature type="compositionally biased region" description="Low complexity" evidence="1">
    <location>
        <begin position="370"/>
        <end position="385"/>
    </location>
</feature>
<comment type="caution">
    <text evidence="3">The sequence shown here is derived from an EMBL/GenBank/DDBJ whole genome shotgun (WGS) entry which is preliminary data.</text>
</comment>
<feature type="compositionally biased region" description="Polar residues" evidence="1">
    <location>
        <begin position="633"/>
        <end position="646"/>
    </location>
</feature>
<feature type="domain" description="5'-3' DNA helicase ZGRF1-like N-terminal" evidence="2">
    <location>
        <begin position="21"/>
        <end position="101"/>
    </location>
</feature>
<evidence type="ECO:0000313" key="4">
    <source>
        <dbReference type="Proteomes" id="UP001521222"/>
    </source>
</evidence>
<feature type="compositionally biased region" description="Pro residues" evidence="1">
    <location>
        <begin position="267"/>
        <end position="277"/>
    </location>
</feature>
<dbReference type="Pfam" id="PF10382">
    <property type="entry name" value="ZGRF1-like_N"/>
    <property type="match status" value="1"/>
</dbReference>
<dbReference type="InterPro" id="IPR052800">
    <property type="entry name" value="DNA_Repair_Helicase_ZGRF1"/>
</dbReference>
<feature type="compositionally biased region" description="Low complexity" evidence="1">
    <location>
        <begin position="291"/>
        <end position="300"/>
    </location>
</feature>
<feature type="compositionally biased region" description="Low complexity" evidence="1">
    <location>
        <begin position="593"/>
        <end position="616"/>
    </location>
</feature>
<organism evidence="3 4">
    <name type="scientific">Nothophoma quercina</name>
    <dbReference type="NCBI Taxonomy" id="749835"/>
    <lineage>
        <taxon>Eukaryota</taxon>
        <taxon>Fungi</taxon>
        <taxon>Dikarya</taxon>
        <taxon>Ascomycota</taxon>
        <taxon>Pezizomycotina</taxon>
        <taxon>Dothideomycetes</taxon>
        <taxon>Pleosporomycetidae</taxon>
        <taxon>Pleosporales</taxon>
        <taxon>Pleosporineae</taxon>
        <taxon>Didymellaceae</taxon>
        <taxon>Nothophoma</taxon>
    </lineage>
</organism>
<feature type="compositionally biased region" description="Pro residues" evidence="1">
    <location>
        <begin position="112"/>
        <end position="123"/>
    </location>
</feature>
<keyword evidence="4" id="KW-1185">Reference proteome</keyword>
<evidence type="ECO:0000313" key="3">
    <source>
        <dbReference type="EMBL" id="KAL1603143.1"/>
    </source>
</evidence>
<accession>A0ABR3RFC6</accession>
<evidence type="ECO:0000259" key="2">
    <source>
        <dbReference type="Pfam" id="PF10382"/>
    </source>
</evidence>
<feature type="compositionally biased region" description="Basic and acidic residues" evidence="1">
    <location>
        <begin position="457"/>
        <end position="466"/>
    </location>
</feature>
<protein>
    <recommendedName>
        <fullName evidence="2">5'-3' DNA helicase ZGRF1-like N-terminal domain-containing protein</fullName>
    </recommendedName>
</protein>
<dbReference type="InterPro" id="IPR018838">
    <property type="entry name" value="ZGRF1-like_N"/>
</dbReference>
<feature type="compositionally biased region" description="Low complexity" evidence="1">
    <location>
        <begin position="543"/>
        <end position="553"/>
    </location>
</feature>
<evidence type="ECO:0000256" key="1">
    <source>
        <dbReference type="SAM" id="MobiDB-lite"/>
    </source>
</evidence>
<feature type="compositionally biased region" description="Acidic residues" evidence="1">
    <location>
        <begin position="477"/>
        <end position="486"/>
    </location>
</feature>
<dbReference type="PANTHER" id="PTHR28535:SF1">
    <property type="entry name" value="PROTEIN ZGRF1"/>
    <property type="match status" value="1"/>
</dbReference>
<dbReference type="Proteomes" id="UP001521222">
    <property type="component" value="Unassembled WGS sequence"/>
</dbReference>
<feature type="compositionally biased region" description="Basic and acidic residues" evidence="1">
    <location>
        <begin position="174"/>
        <end position="194"/>
    </location>
</feature>
<feature type="compositionally biased region" description="Polar residues" evidence="1">
    <location>
        <begin position="200"/>
        <end position="216"/>
    </location>
</feature>
<feature type="region of interest" description="Disordered" evidence="1">
    <location>
        <begin position="766"/>
        <end position="801"/>
    </location>
</feature>
<feature type="region of interest" description="Disordered" evidence="1">
    <location>
        <begin position="95"/>
        <end position="752"/>
    </location>
</feature>
<name>A0ABR3RFC6_9PLEO</name>
<feature type="compositionally biased region" description="Low complexity" evidence="1">
    <location>
        <begin position="325"/>
        <end position="336"/>
    </location>
</feature>
<dbReference type="PANTHER" id="PTHR28535">
    <property type="entry name" value="ZINC FINGER GRF-TYPE CONTAINING 1"/>
    <property type="match status" value="1"/>
</dbReference>
<sequence length="824" mass="89413">MTAPLRNTQQSQLPASQTAPVAEFRCLYTPDIRKKQKKWQDGYLKFHTFNNRVMVYDQARNFLGDTYYKDSNELHEGDELTLDKGVMVEVAEAMGTTQTDLTPLFEKKPKEAPPPPSAPPRRFQPPSQVARPQVAPSSNTARTNAQQLRHKSLNTLLGTPKGPIGKSVPIKSPYEARQEKEREKENDFAVDRAAKRQKTTHSSASSNTVRLSSPVQEDSPAAKKSLPPRGKTSDAKTARRPAKPIPQGAPVITLDELDAVAHIPSDPSMPPTPPRPTEPIARPVVPPASPVRPAAVARPVLQTPRIPRGKVPVPSVKALETPKVAAPSSSPPISASNRLSNVDFAIQPTPAKEPARRPSKQPSPPPPVPASKSPPRQPQPKSLRLSRGVKRGTLMMCQPPLPPPRAREPSEAPTVATKSNSARALHSSRRIPSPTSNGGARSATAAGEPAVQAKRKTATDRGEVRQHAKPRQASPEDISESFDDDQEVIHGFMDQQLLVSPVLRDTPPPEPILVPDSPGSLPPRAKASKAVTRKARKTNTPKATSPEPTRASPPSAPAPVDQQLKKNVISNSKPGRQPSPQAPPAVEVPNIQSRAASPAVSEVSVSRSRTTSLSPRKLAALSTGGFRKKSKRATPQTTPAPEQSPSAPRDETVALPPHPLRANKKGPVMTTTELAAMLQKPKKRTRTTDPIEDEGDTPGISPNRRFRRVRSENDAPIPSTSEDWEKRNLPKSTDTEPVETLEAPDPPAVVARKKSGLAALIKKTDPRKKFVRTQSLTVETSIPPPKEVESPMASPVVDKDIGPWSTEAFDLFDWRPPRREDVEP</sequence>
<feature type="compositionally biased region" description="Polar residues" evidence="1">
    <location>
        <begin position="135"/>
        <end position="157"/>
    </location>
</feature>
<reference evidence="3 4" key="1">
    <citation type="submission" date="2024-02" db="EMBL/GenBank/DDBJ databases">
        <title>De novo assembly and annotation of 12 fungi associated with fruit tree decline syndrome in Ontario, Canada.</title>
        <authorList>
            <person name="Sulman M."/>
            <person name="Ellouze W."/>
            <person name="Ilyukhin E."/>
        </authorList>
    </citation>
    <scope>NUCLEOTIDE SEQUENCE [LARGE SCALE GENOMIC DNA]</scope>
    <source>
        <strain evidence="3 4">M97-236</strain>
    </source>
</reference>